<accession>A0A098QSQ6</accession>
<dbReference type="STRING" id="1480694.DC28_14835"/>
<dbReference type="RefSeq" id="WP_037550225.1">
    <property type="nucleotide sequence ID" value="NZ_JNUP01000072.1"/>
</dbReference>
<evidence type="ECO:0000313" key="8">
    <source>
        <dbReference type="Proteomes" id="UP000029692"/>
    </source>
</evidence>
<dbReference type="Proteomes" id="UP000029692">
    <property type="component" value="Unassembled WGS sequence"/>
</dbReference>
<feature type="domain" description="Glycosyl transferase family 28 C-terminal" evidence="5">
    <location>
        <begin position="242"/>
        <end position="371"/>
    </location>
</feature>
<dbReference type="InterPro" id="IPR007235">
    <property type="entry name" value="Glyco_trans_28_C"/>
</dbReference>
<dbReference type="Pfam" id="PF06925">
    <property type="entry name" value="MGDG_synth"/>
    <property type="match status" value="1"/>
</dbReference>
<evidence type="ECO:0000256" key="4">
    <source>
        <dbReference type="ARBA" id="ARBA00022679"/>
    </source>
</evidence>
<evidence type="ECO:0000259" key="6">
    <source>
        <dbReference type="Pfam" id="PF06925"/>
    </source>
</evidence>
<dbReference type="GO" id="GO:0016758">
    <property type="term" value="F:hexosyltransferase activity"/>
    <property type="evidence" value="ECO:0007669"/>
    <property type="project" value="InterPro"/>
</dbReference>
<dbReference type="InterPro" id="IPR050519">
    <property type="entry name" value="Glycosyltransf_28_UgtP"/>
</dbReference>
<sequence>MAEKERILFLYLPTGGGHIAAARALQREITSSYSPDEVELFLLDGLNPNSRVQRALVEQGYQFSTFTVPILWPLIYQMSLIPWVMHVHTFAMVLYSTGHIRRFIREHKITKVVNLHFLLTRPLYRALSQLKKRGMPSLTIVLDPFSCHPMWFFYQFMNMIVFSTRAWKEAKIDLFFYRKRGILTNLKKPKVMRYPPILNSRFNRAMDPGDIPAVKEHLGFTPHEPLVLIAGGGEGLPQGEEVLQELLQARLPVQIAMVCGKNAHQKQRAEEIAGAYPDARIRIFGFIDFMYELMNSADLVITKAGPATIFECLLLCKPVLLSQRLYGQEQGNVSFVVRNGFGWFLPEPRDLVDQVRRIIDNPEILEEATRRIRNRKLRNGTPEIARYIMESMK</sequence>
<evidence type="ECO:0000256" key="3">
    <source>
        <dbReference type="ARBA" id="ARBA00022676"/>
    </source>
</evidence>
<name>A0A098QSQ6_9SPIO</name>
<dbReference type="PANTHER" id="PTHR43025">
    <property type="entry name" value="MONOGALACTOSYLDIACYLGLYCEROL SYNTHASE"/>
    <property type="match status" value="1"/>
</dbReference>
<keyword evidence="4" id="KW-0808">Transferase</keyword>
<comment type="caution">
    <text evidence="7">The sequence shown here is derived from an EMBL/GenBank/DDBJ whole genome shotgun (WGS) entry which is preliminary data.</text>
</comment>
<dbReference type="GO" id="GO:0009247">
    <property type="term" value="P:glycolipid biosynthetic process"/>
    <property type="evidence" value="ECO:0007669"/>
    <property type="project" value="InterPro"/>
</dbReference>
<evidence type="ECO:0000313" key="7">
    <source>
        <dbReference type="EMBL" id="KGE70769.1"/>
    </source>
</evidence>
<dbReference type="InterPro" id="IPR009695">
    <property type="entry name" value="Diacylglyc_glucosyltr_N"/>
</dbReference>
<dbReference type="AlphaFoldDB" id="A0A098QSQ6"/>
<reference evidence="7 8" key="1">
    <citation type="submission" date="2014-05" db="EMBL/GenBank/DDBJ databases">
        <title>De novo Genome Sequence of Spirocheata sp.</title>
        <authorList>
            <person name="Shivani Y."/>
            <person name="Subhash Y."/>
            <person name="Tushar L."/>
            <person name="Sasikala C."/>
            <person name="Ramana C.V."/>
        </authorList>
    </citation>
    <scope>NUCLEOTIDE SEQUENCE [LARGE SCALE GENOMIC DNA]</scope>
    <source>
        <strain evidence="7 8">JC230</strain>
    </source>
</reference>
<evidence type="ECO:0000256" key="2">
    <source>
        <dbReference type="ARBA" id="ARBA00006962"/>
    </source>
</evidence>
<evidence type="ECO:0008006" key="9">
    <source>
        <dbReference type="Google" id="ProtNLM"/>
    </source>
</evidence>
<dbReference type="eggNOG" id="COG0707">
    <property type="taxonomic scope" value="Bacteria"/>
</dbReference>
<dbReference type="PANTHER" id="PTHR43025:SF3">
    <property type="entry name" value="MONOGALACTOSYLDIACYLGLYCEROL SYNTHASE 1, CHLOROPLASTIC"/>
    <property type="match status" value="1"/>
</dbReference>
<keyword evidence="3" id="KW-0328">Glycosyltransferase</keyword>
<feature type="domain" description="Diacylglycerol glucosyltransferase N-terminal" evidence="6">
    <location>
        <begin position="18"/>
        <end position="171"/>
    </location>
</feature>
<gene>
    <name evidence="7" type="ORF">DC28_14835</name>
</gene>
<organism evidence="7 8">
    <name type="scientific">Spirochaeta lutea</name>
    <dbReference type="NCBI Taxonomy" id="1480694"/>
    <lineage>
        <taxon>Bacteria</taxon>
        <taxon>Pseudomonadati</taxon>
        <taxon>Spirochaetota</taxon>
        <taxon>Spirochaetia</taxon>
        <taxon>Spirochaetales</taxon>
        <taxon>Spirochaetaceae</taxon>
        <taxon>Spirochaeta</taxon>
    </lineage>
</organism>
<dbReference type="OrthoDB" id="356668at2"/>
<protein>
    <recommendedName>
        <fullName evidence="9">Glycosyl transferase family 28 C-terminal domain-containing protein</fullName>
    </recommendedName>
</protein>
<dbReference type="GO" id="GO:0016020">
    <property type="term" value="C:membrane"/>
    <property type="evidence" value="ECO:0007669"/>
    <property type="project" value="UniProtKB-SubCell"/>
</dbReference>
<dbReference type="EMBL" id="JNUP01000072">
    <property type="protein sequence ID" value="KGE70769.1"/>
    <property type="molecule type" value="Genomic_DNA"/>
</dbReference>
<dbReference type="Gene3D" id="3.40.50.2000">
    <property type="entry name" value="Glycogen Phosphorylase B"/>
    <property type="match status" value="1"/>
</dbReference>
<proteinExistence type="inferred from homology"/>
<evidence type="ECO:0000256" key="1">
    <source>
        <dbReference type="ARBA" id="ARBA00004370"/>
    </source>
</evidence>
<evidence type="ECO:0000259" key="5">
    <source>
        <dbReference type="Pfam" id="PF04101"/>
    </source>
</evidence>
<comment type="subcellular location">
    <subcellularLocation>
        <location evidence="1">Membrane</location>
    </subcellularLocation>
</comment>
<keyword evidence="8" id="KW-1185">Reference proteome</keyword>
<comment type="similarity">
    <text evidence="2">Belongs to the glycosyltransferase 28 family.</text>
</comment>
<dbReference type="SUPFAM" id="SSF53756">
    <property type="entry name" value="UDP-Glycosyltransferase/glycogen phosphorylase"/>
    <property type="match status" value="1"/>
</dbReference>
<dbReference type="Pfam" id="PF04101">
    <property type="entry name" value="Glyco_tran_28_C"/>
    <property type="match status" value="1"/>
</dbReference>